<accession>A0AA88U368</accession>
<gene>
    <name evidence="3" type="ORF">RJ640_001573</name>
</gene>
<evidence type="ECO:0000256" key="1">
    <source>
        <dbReference type="ARBA" id="ARBA00022837"/>
    </source>
</evidence>
<dbReference type="AlphaFoldDB" id="A0AA88U368"/>
<comment type="caution">
    <text evidence="3">The sequence shown here is derived from an EMBL/GenBank/DDBJ whole genome shotgun (WGS) entry which is preliminary data.</text>
</comment>
<evidence type="ECO:0000313" key="3">
    <source>
        <dbReference type="EMBL" id="KAK2968670.1"/>
    </source>
</evidence>
<evidence type="ECO:0000259" key="2">
    <source>
        <dbReference type="PROSITE" id="PS50222"/>
    </source>
</evidence>
<dbReference type="PROSITE" id="PS00018">
    <property type="entry name" value="EF_HAND_1"/>
    <property type="match status" value="2"/>
</dbReference>
<organism evidence="3 4">
    <name type="scientific">Escallonia rubra</name>
    <dbReference type="NCBI Taxonomy" id="112253"/>
    <lineage>
        <taxon>Eukaryota</taxon>
        <taxon>Viridiplantae</taxon>
        <taxon>Streptophyta</taxon>
        <taxon>Embryophyta</taxon>
        <taxon>Tracheophyta</taxon>
        <taxon>Spermatophyta</taxon>
        <taxon>Magnoliopsida</taxon>
        <taxon>eudicotyledons</taxon>
        <taxon>Gunneridae</taxon>
        <taxon>Pentapetalae</taxon>
        <taxon>asterids</taxon>
        <taxon>campanulids</taxon>
        <taxon>Escalloniales</taxon>
        <taxon>Escalloniaceae</taxon>
        <taxon>Escallonia</taxon>
    </lineage>
</organism>
<dbReference type="Gene3D" id="1.10.238.10">
    <property type="entry name" value="EF-hand"/>
    <property type="match status" value="1"/>
</dbReference>
<keyword evidence="4" id="KW-1185">Reference proteome</keyword>
<dbReference type="InterPro" id="IPR002048">
    <property type="entry name" value="EF_hand_dom"/>
</dbReference>
<proteinExistence type="predicted"/>
<sequence length="197" mass="21491">MDGDGNGKIDKHEFVTFMSTQEGYSRVGDPHFFNRLDTDGNKTLDFAEVMTLLYIVKSGRPFCKRCSDFINDVYFTHDFYHHHKNGTSRFLDNYTLLRVKKNQDTNQLKSQPSTGVGSALGLDGVHRSRSLPSTAVGSALGSGSVTNVSYNTSVYNYGAYHPTPTSPNPSPSTANALVPCRIAGLDRKKPGSGCVGT</sequence>
<feature type="domain" description="EF-hand" evidence="2">
    <location>
        <begin position="1"/>
        <end position="24"/>
    </location>
</feature>
<protein>
    <recommendedName>
        <fullName evidence="2">EF-hand domain-containing protein</fullName>
    </recommendedName>
</protein>
<dbReference type="SUPFAM" id="SSF47473">
    <property type="entry name" value="EF-hand"/>
    <property type="match status" value="1"/>
</dbReference>
<evidence type="ECO:0000313" key="4">
    <source>
        <dbReference type="Proteomes" id="UP001187471"/>
    </source>
</evidence>
<dbReference type="GO" id="GO:0005509">
    <property type="term" value="F:calcium ion binding"/>
    <property type="evidence" value="ECO:0007669"/>
    <property type="project" value="InterPro"/>
</dbReference>
<dbReference type="EMBL" id="JAVXUO010002895">
    <property type="protein sequence ID" value="KAK2968670.1"/>
    <property type="molecule type" value="Genomic_DNA"/>
</dbReference>
<reference evidence="3" key="1">
    <citation type="submission" date="2022-12" db="EMBL/GenBank/DDBJ databases">
        <title>Draft genome assemblies for two species of Escallonia (Escalloniales).</title>
        <authorList>
            <person name="Chanderbali A."/>
            <person name="Dervinis C."/>
            <person name="Anghel I."/>
            <person name="Soltis D."/>
            <person name="Soltis P."/>
            <person name="Zapata F."/>
        </authorList>
    </citation>
    <scope>NUCLEOTIDE SEQUENCE</scope>
    <source>
        <strain evidence="3">UCBG92.1500</strain>
        <tissue evidence="3">Leaf</tissue>
    </source>
</reference>
<keyword evidence="1" id="KW-0106">Calcium</keyword>
<dbReference type="InterPro" id="IPR018247">
    <property type="entry name" value="EF_Hand_1_Ca_BS"/>
</dbReference>
<dbReference type="InterPro" id="IPR011992">
    <property type="entry name" value="EF-hand-dom_pair"/>
</dbReference>
<dbReference type="InterPro" id="IPR001751">
    <property type="entry name" value="S100/CaBP7/8-like_CS"/>
</dbReference>
<name>A0AA88U368_9ASTE</name>
<feature type="domain" description="EF-hand" evidence="2">
    <location>
        <begin position="32"/>
        <end position="59"/>
    </location>
</feature>
<dbReference type="PROSITE" id="PS00303">
    <property type="entry name" value="S100_CABP"/>
    <property type="match status" value="1"/>
</dbReference>
<dbReference type="PROSITE" id="PS50222">
    <property type="entry name" value="EF_HAND_2"/>
    <property type="match status" value="2"/>
</dbReference>
<dbReference type="Proteomes" id="UP001187471">
    <property type="component" value="Unassembled WGS sequence"/>
</dbReference>